<dbReference type="EMBL" id="AABTCC010000012">
    <property type="protein sequence ID" value="EAI8859214.1"/>
    <property type="molecule type" value="Genomic_DNA"/>
</dbReference>
<dbReference type="PANTHER" id="PTHR46401">
    <property type="entry name" value="GLYCOSYLTRANSFERASE WBBK-RELATED"/>
    <property type="match status" value="1"/>
</dbReference>
<gene>
    <name evidence="4" type="ORF">CX802_05100</name>
</gene>
<dbReference type="SUPFAM" id="SSF53756">
    <property type="entry name" value="UDP-Glycosyltransferase/glycogen phosphorylase"/>
    <property type="match status" value="1"/>
</dbReference>
<protein>
    <submittedName>
        <fullName evidence="4">Glycosyltransferase family 4 protein</fullName>
    </submittedName>
</protein>
<dbReference type="RefSeq" id="WP_002848815.1">
    <property type="nucleotide sequence ID" value="NZ_AACCWR020000017.1"/>
</dbReference>
<feature type="domain" description="Glycosyltransferase subfamily 4-like N-terminal" evidence="3">
    <location>
        <begin position="17"/>
        <end position="187"/>
    </location>
</feature>
<dbReference type="PANTHER" id="PTHR46401:SF2">
    <property type="entry name" value="GLYCOSYLTRANSFERASE WBBK-RELATED"/>
    <property type="match status" value="1"/>
</dbReference>
<dbReference type="GeneID" id="61064335"/>
<dbReference type="Pfam" id="PF13439">
    <property type="entry name" value="Glyco_transf_4"/>
    <property type="match status" value="1"/>
</dbReference>
<evidence type="ECO:0000259" key="3">
    <source>
        <dbReference type="Pfam" id="PF13439"/>
    </source>
</evidence>
<dbReference type="Gene3D" id="3.40.50.2000">
    <property type="entry name" value="Glycogen Phosphorylase B"/>
    <property type="match status" value="2"/>
</dbReference>
<evidence type="ECO:0000313" key="4">
    <source>
        <dbReference type="EMBL" id="EAI8859214.1"/>
    </source>
</evidence>
<dbReference type="CDD" id="cd03809">
    <property type="entry name" value="GT4_MtfB-like"/>
    <property type="match status" value="1"/>
</dbReference>
<dbReference type="Proteomes" id="UP000535509">
    <property type="component" value="Unassembled WGS sequence"/>
</dbReference>
<dbReference type="InterPro" id="IPR001296">
    <property type="entry name" value="Glyco_trans_1"/>
</dbReference>
<evidence type="ECO:0000313" key="5">
    <source>
        <dbReference type="Proteomes" id="UP000535509"/>
    </source>
</evidence>
<evidence type="ECO:0000256" key="1">
    <source>
        <dbReference type="ARBA" id="ARBA00022679"/>
    </source>
</evidence>
<evidence type="ECO:0000259" key="2">
    <source>
        <dbReference type="Pfam" id="PF00534"/>
    </source>
</evidence>
<keyword evidence="5" id="KW-1185">Reference proteome</keyword>
<dbReference type="OMA" id="DYELWLA"/>
<reference evidence="4 5" key="1">
    <citation type="submission" date="2018-06" db="EMBL/GenBank/DDBJ databases">
        <authorList>
            <consortium name="PulseNet: The National Subtyping Network for Foodborne Disease Surveillance"/>
            <person name="Tarr C.L."/>
            <person name="Trees E."/>
            <person name="Katz L.S."/>
            <person name="Carleton-Romer H.A."/>
            <person name="Stroika S."/>
            <person name="Kucerova Z."/>
            <person name="Roache K.F."/>
            <person name="Sabol A.L."/>
            <person name="Besser J."/>
            <person name="Gerner-Smidt P."/>
        </authorList>
    </citation>
    <scope>NUCLEOTIDE SEQUENCE [LARGE SCALE GENOMIC DNA]</scope>
    <source>
        <strain evidence="4 5">PNUSAC001503</strain>
    </source>
</reference>
<feature type="domain" description="Glycosyl transferase family 1" evidence="2">
    <location>
        <begin position="205"/>
        <end position="356"/>
    </location>
</feature>
<name>A0A5L8K8I3_CAMFE</name>
<proteinExistence type="predicted"/>
<accession>A0A5L8K8I3</accession>
<dbReference type="InterPro" id="IPR028098">
    <property type="entry name" value="Glyco_trans_4-like_N"/>
</dbReference>
<dbReference type="Pfam" id="PF00534">
    <property type="entry name" value="Glycos_transf_1"/>
    <property type="match status" value="1"/>
</dbReference>
<sequence>MINILIDTRPLASNLTGVGRYTYEIAKNLNKNEFKPTYDYGFLTDELIVGDLNQQKNKPSIKSHLINIAKRILDKTPTIKKVVKKMLIKNSLREVKSINIDLYFQPNFIPLEFKAKVTVTTIHDLAFMSYPEFHPKERIDYFEQNFIPNLSKTDHFITVSNAIKHEIIKKLNISADKISVIYNGYDENIFKPKNKQTINILKDRLELNNPFILFVGSIEPRKNLTTLIQAYNELNLNNIDLVIVGAKGWENSEIHSLIQNNEHIKFLGFTPDDDLATLYSSATIFVYPSIYEGFGIPPLEAIACGAPILLSDIEVFREIYGNVAEFFSPLNAKELAEKLKNLINNSDKLSIMKKNGLILSKKYSWKKCIQEHEKLFIKLLD</sequence>
<organism evidence="4 5">
    <name type="scientific">Campylobacter fetus</name>
    <dbReference type="NCBI Taxonomy" id="196"/>
    <lineage>
        <taxon>Bacteria</taxon>
        <taxon>Pseudomonadati</taxon>
        <taxon>Campylobacterota</taxon>
        <taxon>Epsilonproteobacteria</taxon>
        <taxon>Campylobacterales</taxon>
        <taxon>Campylobacteraceae</taxon>
        <taxon>Campylobacter</taxon>
    </lineage>
</organism>
<keyword evidence="1 4" id="KW-0808">Transferase</keyword>
<dbReference type="GO" id="GO:0016757">
    <property type="term" value="F:glycosyltransferase activity"/>
    <property type="evidence" value="ECO:0007669"/>
    <property type="project" value="InterPro"/>
</dbReference>
<dbReference type="AlphaFoldDB" id="A0A5L8K8I3"/>
<comment type="caution">
    <text evidence="4">The sequence shown here is derived from an EMBL/GenBank/DDBJ whole genome shotgun (WGS) entry which is preliminary data.</text>
</comment>